<keyword evidence="2" id="KW-0238">DNA-binding</keyword>
<name>A0A7L4UPJ1_BALHA</name>
<feature type="domain" description="HTH gntR-type" evidence="4">
    <location>
        <begin position="7"/>
        <end position="75"/>
    </location>
</feature>
<dbReference type="GO" id="GO:0003700">
    <property type="term" value="F:DNA-binding transcription factor activity"/>
    <property type="evidence" value="ECO:0007669"/>
    <property type="project" value="InterPro"/>
</dbReference>
<dbReference type="Gene3D" id="1.10.10.10">
    <property type="entry name" value="Winged helix-like DNA-binding domain superfamily/Winged helix DNA-binding domain"/>
    <property type="match status" value="1"/>
</dbReference>
<keyword evidence="3" id="KW-0804">Transcription</keyword>
<comment type="caution">
    <text evidence="5">The sequence shown here is derived from an EMBL/GenBank/DDBJ whole genome shotgun (WGS) entry which is preliminary data.</text>
</comment>
<organism evidence="5 6">
    <name type="scientific">Balneicella halophila</name>
    <dbReference type="NCBI Taxonomy" id="1537566"/>
    <lineage>
        <taxon>Bacteria</taxon>
        <taxon>Pseudomonadati</taxon>
        <taxon>Bacteroidota</taxon>
        <taxon>Bacteroidia</taxon>
        <taxon>Bacteroidales</taxon>
        <taxon>Balneicellaceae</taxon>
        <taxon>Balneicella</taxon>
    </lineage>
</organism>
<keyword evidence="6" id="KW-1185">Reference proteome</keyword>
<dbReference type="Pfam" id="PF00392">
    <property type="entry name" value="GntR"/>
    <property type="match status" value="1"/>
</dbReference>
<dbReference type="Gene3D" id="3.40.50.2300">
    <property type="match status" value="2"/>
</dbReference>
<dbReference type="RefSeq" id="WP_116496571.1">
    <property type="nucleotide sequence ID" value="NZ_QENZ01000004.1"/>
</dbReference>
<evidence type="ECO:0000313" key="6">
    <source>
        <dbReference type="Proteomes" id="UP000251835"/>
    </source>
</evidence>
<dbReference type="SUPFAM" id="SSF53822">
    <property type="entry name" value="Periplasmic binding protein-like I"/>
    <property type="match status" value="1"/>
</dbReference>
<gene>
    <name evidence="5" type="ORF">C7377_1361</name>
</gene>
<dbReference type="InterPro" id="IPR036390">
    <property type="entry name" value="WH_DNA-bd_sf"/>
</dbReference>
<dbReference type="InterPro" id="IPR028082">
    <property type="entry name" value="Peripla_BP_I"/>
</dbReference>
<dbReference type="OrthoDB" id="742238at2"/>
<sequence>MHNDSSIPHYQKVIDFIINSAHEGNLSVGEKLPSLNSIAKTFQISRDTALAAYKIMKSKGIIKSVPGKGYFLSSLDFNQNLNVFILFDEFNSFKEDLYSSIIDNLGENATTDIYFHHFNITTFSQLINNSVGNYSHYIIMPCQFESVHKILSVLPTQRTYILDQSNTILNSIYSSVYQNFEEDIYNGLTSAKSLLNKYQKLCMIYPGGKEPKGQLNGFIKFCTDYDFPYVIFSSFNDTIMNKGNLYITPNDRYLIELVKFAKKHQWELGKDMGIISYNDTLLKEVVADGITTISTDFIEMGHNITKIIKENIKTNIHNPSSLIIRKSI</sequence>
<dbReference type="EMBL" id="QENZ01000004">
    <property type="protein sequence ID" value="PVX51028.1"/>
    <property type="molecule type" value="Genomic_DNA"/>
</dbReference>
<dbReference type="SMART" id="SM00345">
    <property type="entry name" value="HTH_GNTR"/>
    <property type="match status" value="1"/>
</dbReference>
<keyword evidence="1" id="KW-0805">Transcription regulation</keyword>
<reference evidence="5 6" key="1">
    <citation type="submission" date="2018-05" db="EMBL/GenBank/DDBJ databases">
        <title>Genomic Encyclopedia of Type Strains, Phase IV (KMG-IV): sequencing the most valuable type-strain genomes for metagenomic binning, comparative biology and taxonomic classification.</title>
        <authorList>
            <person name="Goeker M."/>
        </authorList>
    </citation>
    <scope>NUCLEOTIDE SEQUENCE [LARGE SCALE GENOMIC DNA]</scope>
    <source>
        <strain evidence="5 6">DSM 28579</strain>
    </source>
</reference>
<proteinExistence type="predicted"/>
<evidence type="ECO:0000259" key="4">
    <source>
        <dbReference type="PROSITE" id="PS50949"/>
    </source>
</evidence>
<evidence type="ECO:0000313" key="5">
    <source>
        <dbReference type="EMBL" id="PVX51028.1"/>
    </source>
</evidence>
<dbReference type="SUPFAM" id="SSF46785">
    <property type="entry name" value="Winged helix' DNA-binding domain"/>
    <property type="match status" value="1"/>
</dbReference>
<dbReference type="PANTHER" id="PTHR38445">
    <property type="entry name" value="HTH-TYPE TRANSCRIPTIONAL REPRESSOR YTRA"/>
    <property type="match status" value="1"/>
</dbReference>
<dbReference type="AlphaFoldDB" id="A0A7L4UPJ1"/>
<protein>
    <submittedName>
        <fullName evidence="5">GntR family transcriptional regulator</fullName>
    </submittedName>
</protein>
<evidence type="ECO:0000256" key="3">
    <source>
        <dbReference type="ARBA" id="ARBA00023163"/>
    </source>
</evidence>
<dbReference type="Proteomes" id="UP000251835">
    <property type="component" value="Unassembled WGS sequence"/>
</dbReference>
<dbReference type="PANTHER" id="PTHR38445:SF10">
    <property type="entry name" value="GNTR-FAMILY TRANSCRIPTIONAL REGULATOR"/>
    <property type="match status" value="1"/>
</dbReference>
<dbReference type="InterPro" id="IPR000524">
    <property type="entry name" value="Tscrpt_reg_HTH_GntR"/>
</dbReference>
<evidence type="ECO:0000256" key="2">
    <source>
        <dbReference type="ARBA" id="ARBA00023125"/>
    </source>
</evidence>
<dbReference type="PROSITE" id="PS50949">
    <property type="entry name" value="HTH_GNTR"/>
    <property type="match status" value="1"/>
</dbReference>
<dbReference type="InterPro" id="IPR036388">
    <property type="entry name" value="WH-like_DNA-bd_sf"/>
</dbReference>
<evidence type="ECO:0000256" key="1">
    <source>
        <dbReference type="ARBA" id="ARBA00023015"/>
    </source>
</evidence>
<dbReference type="CDD" id="cd07377">
    <property type="entry name" value="WHTH_GntR"/>
    <property type="match status" value="1"/>
</dbReference>
<dbReference type="GO" id="GO:0003677">
    <property type="term" value="F:DNA binding"/>
    <property type="evidence" value="ECO:0007669"/>
    <property type="project" value="UniProtKB-KW"/>
</dbReference>
<accession>A0A7L4UPJ1</accession>